<sequence length="114" mass="13664">MTLNWRTEDGGIWNPYKNKEMKKNVRMNELEAELEQIFEWLAYNAEWGDEDECSDDCRCDTCGVGERCERCRMCDTCGPIHHLLLQLQQEFNREYAKYGITRSFLPDEEREAWK</sequence>
<accession>A0A382KBU4</accession>
<protein>
    <submittedName>
        <fullName evidence="1">Uncharacterized protein</fullName>
    </submittedName>
</protein>
<dbReference type="EMBL" id="UINC01078949">
    <property type="protein sequence ID" value="SVC20497.1"/>
    <property type="molecule type" value="Genomic_DNA"/>
</dbReference>
<gene>
    <name evidence="1" type="ORF">METZ01_LOCUS273351</name>
</gene>
<evidence type="ECO:0000313" key="1">
    <source>
        <dbReference type="EMBL" id="SVC20497.1"/>
    </source>
</evidence>
<proteinExistence type="predicted"/>
<organism evidence="1">
    <name type="scientific">marine metagenome</name>
    <dbReference type="NCBI Taxonomy" id="408172"/>
    <lineage>
        <taxon>unclassified sequences</taxon>
        <taxon>metagenomes</taxon>
        <taxon>ecological metagenomes</taxon>
    </lineage>
</organism>
<dbReference type="AlphaFoldDB" id="A0A382KBU4"/>
<reference evidence="1" key="1">
    <citation type="submission" date="2018-05" db="EMBL/GenBank/DDBJ databases">
        <authorList>
            <person name="Lanie J.A."/>
            <person name="Ng W.-L."/>
            <person name="Kazmierczak K.M."/>
            <person name="Andrzejewski T.M."/>
            <person name="Davidsen T.M."/>
            <person name="Wayne K.J."/>
            <person name="Tettelin H."/>
            <person name="Glass J.I."/>
            <person name="Rusch D."/>
            <person name="Podicherti R."/>
            <person name="Tsui H.-C.T."/>
            <person name="Winkler M.E."/>
        </authorList>
    </citation>
    <scope>NUCLEOTIDE SEQUENCE</scope>
</reference>
<name>A0A382KBU4_9ZZZZ</name>